<gene>
    <name evidence="2" type="ORF">TCEB3V08_LOCUS2953</name>
</gene>
<evidence type="ECO:0000313" key="2">
    <source>
        <dbReference type="EMBL" id="CAD7395064.1"/>
    </source>
</evidence>
<name>A0A7R9CER1_TIMCR</name>
<organism evidence="2">
    <name type="scientific">Timema cristinae</name>
    <name type="common">Walking stick</name>
    <dbReference type="NCBI Taxonomy" id="61476"/>
    <lineage>
        <taxon>Eukaryota</taxon>
        <taxon>Metazoa</taxon>
        <taxon>Ecdysozoa</taxon>
        <taxon>Arthropoda</taxon>
        <taxon>Hexapoda</taxon>
        <taxon>Insecta</taxon>
        <taxon>Pterygota</taxon>
        <taxon>Neoptera</taxon>
        <taxon>Polyneoptera</taxon>
        <taxon>Phasmatodea</taxon>
        <taxon>Timematodea</taxon>
        <taxon>Timematoidea</taxon>
        <taxon>Timematidae</taxon>
        <taxon>Timema</taxon>
    </lineage>
</organism>
<dbReference type="AlphaFoldDB" id="A0A7R9CER1"/>
<evidence type="ECO:0000256" key="1">
    <source>
        <dbReference type="SAM" id="MobiDB-lite"/>
    </source>
</evidence>
<accession>A0A7R9CER1</accession>
<proteinExistence type="predicted"/>
<reference evidence="2" key="1">
    <citation type="submission" date="2020-11" db="EMBL/GenBank/DDBJ databases">
        <authorList>
            <person name="Tran Van P."/>
        </authorList>
    </citation>
    <scope>NUCLEOTIDE SEQUENCE</scope>
</reference>
<feature type="region of interest" description="Disordered" evidence="1">
    <location>
        <begin position="70"/>
        <end position="124"/>
    </location>
</feature>
<feature type="compositionally biased region" description="Basic and acidic residues" evidence="1">
    <location>
        <begin position="112"/>
        <end position="124"/>
    </location>
</feature>
<sequence length="124" mass="13856">MNSTEDTPMGKHTTHDTFAKLSMPISSKRDLNHDLPVLVSLAQYESSSLANYATEMVQVTVVEWLRKPNTDACNHGPHVQKANVPHVRPEKESPSRSPSPRPGLRYQAHNSLESRGDEKVKTNI</sequence>
<protein>
    <submittedName>
        <fullName evidence="2">Uncharacterized protein</fullName>
    </submittedName>
</protein>
<dbReference type="EMBL" id="OC317147">
    <property type="protein sequence ID" value="CAD7395064.1"/>
    <property type="molecule type" value="Genomic_DNA"/>
</dbReference>